<dbReference type="AlphaFoldDB" id="A0A0R1QP33"/>
<dbReference type="EMBL" id="AZEU01000174">
    <property type="protein sequence ID" value="KRL43994.1"/>
    <property type="molecule type" value="Genomic_DNA"/>
</dbReference>
<sequence>MQCWQSVISIPEMLLAARDAHRPVINRCIKNKPRYQSISALITQTRFDSVSVFSICLRHENL</sequence>
<gene>
    <name evidence="1" type="ORF">FD01_GL001448</name>
</gene>
<accession>A0A0R1QP33</accession>
<reference evidence="1 2" key="1">
    <citation type="journal article" date="2015" name="Genome Announc.">
        <title>Expanding the biotechnology potential of lactobacilli through comparative genomics of 213 strains and associated genera.</title>
        <authorList>
            <person name="Sun Z."/>
            <person name="Harris H.M."/>
            <person name="McCann A."/>
            <person name="Guo C."/>
            <person name="Argimon S."/>
            <person name="Zhang W."/>
            <person name="Yang X."/>
            <person name="Jeffery I.B."/>
            <person name="Cooney J.C."/>
            <person name="Kagawa T.F."/>
            <person name="Liu W."/>
            <person name="Song Y."/>
            <person name="Salvetti E."/>
            <person name="Wrobel A."/>
            <person name="Rasinkangas P."/>
            <person name="Parkhill J."/>
            <person name="Rea M.C."/>
            <person name="O'Sullivan O."/>
            <person name="Ritari J."/>
            <person name="Douillard F.P."/>
            <person name="Paul Ross R."/>
            <person name="Yang R."/>
            <person name="Briner A.E."/>
            <person name="Felis G.E."/>
            <person name="de Vos W.M."/>
            <person name="Barrangou R."/>
            <person name="Klaenhammer T.R."/>
            <person name="Caufield P.W."/>
            <person name="Cui Y."/>
            <person name="Zhang H."/>
            <person name="O'Toole P.W."/>
        </authorList>
    </citation>
    <scope>NUCLEOTIDE SEQUENCE [LARGE SCALE GENOMIC DNA]</scope>
    <source>
        <strain evidence="1 2">DSM 13343</strain>
    </source>
</reference>
<organism evidence="1 2">
    <name type="scientific">Lacticaseibacillus manihotivorans DSM 13343 = JCM 12514</name>
    <dbReference type="NCBI Taxonomy" id="1423769"/>
    <lineage>
        <taxon>Bacteria</taxon>
        <taxon>Bacillati</taxon>
        <taxon>Bacillota</taxon>
        <taxon>Bacilli</taxon>
        <taxon>Lactobacillales</taxon>
        <taxon>Lactobacillaceae</taxon>
        <taxon>Lacticaseibacillus</taxon>
    </lineage>
</organism>
<name>A0A0R1QP33_9LACO</name>
<protein>
    <submittedName>
        <fullName evidence="1">Uncharacterized protein</fullName>
    </submittedName>
</protein>
<comment type="caution">
    <text evidence="1">The sequence shown here is derived from an EMBL/GenBank/DDBJ whole genome shotgun (WGS) entry which is preliminary data.</text>
</comment>
<keyword evidence="2" id="KW-1185">Reference proteome</keyword>
<dbReference type="PATRIC" id="fig|1423769.4.peg.1556"/>
<evidence type="ECO:0000313" key="2">
    <source>
        <dbReference type="Proteomes" id="UP000051790"/>
    </source>
</evidence>
<evidence type="ECO:0000313" key="1">
    <source>
        <dbReference type="EMBL" id="KRL43994.1"/>
    </source>
</evidence>
<proteinExistence type="predicted"/>
<dbReference type="Proteomes" id="UP000051790">
    <property type="component" value="Unassembled WGS sequence"/>
</dbReference>